<dbReference type="EMBL" id="MU394376">
    <property type="protein sequence ID" value="KAI6082218.1"/>
    <property type="molecule type" value="Genomic_DNA"/>
</dbReference>
<reference evidence="1 2" key="1">
    <citation type="journal article" date="2022" name="New Phytol.">
        <title>Ecological generalism drives hyperdiversity of secondary metabolite gene clusters in xylarialean endophytes.</title>
        <authorList>
            <person name="Franco M.E.E."/>
            <person name="Wisecaver J.H."/>
            <person name="Arnold A.E."/>
            <person name="Ju Y.M."/>
            <person name="Slot J.C."/>
            <person name="Ahrendt S."/>
            <person name="Moore L.P."/>
            <person name="Eastman K.E."/>
            <person name="Scott K."/>
            <person name="Konkel Z."/>
            <person name="Mondo S.J."/>
            <person name="Kuo A."/>
            <person name="Hayes R.D."/>
            <person name="Haridas S."/>
            <person name="Andreopoulos B."/>
            <person name="Riley R."/>
            <person name="LaButti K."/>
            <person name="Pangilinan J."/>
            <person name="Lipzen A."/>
            <person name="Amirebrahimi M."/>
            <person name="Yan J."/>
            <person name="Adam C."/>
            <person name="Keymanesh K."/>
            <person name="Ng V."/>
            <person name="Louie K."/>
            <person name="Northen T."/>
            <person name="Drula E."/>
            <person name="Henrissat B."/>
            <person name="Hsieh H.M."/>
            <person name="Youens-Clark K."/>
            <person name="Lutzoni F."/>
            <person name="Miadlikowska J."/>
            <person name="Eastwood D.C."/>
            <person name="Hamelin R.C."/>
            <person name="Grigoriev I.V."/>
            <person name="U'Ren J.M."/>
        </authorList>
    </citation>
    <scope>NUCLEOTIDE SEQUENCE [LARGE SCALE GENOMIC DNA]</scope>
    <source>
        <strain evidence="1 2">ER1909</strain>
    </source>
</reference>
<gene>
    <name evidence="1" type="ORF">F4821DRAFT_219578</name>
</gene>
<proteinExistence type="predicted"/>
<dbReference type="Proteomes" id="UP001497680">
    <property type="component" value="Unassembled WGS sequence"/>
</dbReference>
<accession>A0ACC0CPA0</accession>
<comment type="caution">
    <text evidence="1">The sequence shown here is derived from an EMBL/GenBank/DDBJ whole genome shotgun (WGS) entry which is preliminary data.</text>
</comment>
<name>A0ACC0CPA0_9PEZI</name>
<evidence type="ECO:0000313" key="2">
    <source>
        <dbReference type="Proteomes" id="UP001497680"/>
    </source>
</evidence>
<evidence type="ECO:0000313" key="1">
    <source>
        <dbReference type="EMBL" id="KAI6082218.1"/>
    </source>
</evidence>
<keyword evidence="2" id="KW-1185">Reference proteome</keyword>
<sequence length="233" mass="26048">MDTHHDIAVESVGSPSYITPSALEPGRQASTSSRRWGFGRSQNRNSTYSNRSDRDNRVSIRNSVAYPSDSTFEASIVKGVAQTGQRYQAKTHLVDLDRSRRKSWSPEHQSSQYNHMLAETASLSLSKYYSASEDEVEDEVTDQQAVAEMYHNAISPMARTPVPTPSRNPSPALPVEPDTPVRKRVCTIRNFFRRLPKPPRARSRLEERAGSLEAGLASVILQPPTEQPARDPQ</sequence>
<protein>
    <submittedName>
        <fullName evidence="1">Uncharacterized protein</fullName>
    </submittedName>
</protein>
<organism evidence="1 2">
    <name type="scientific">Hypoxylon rubiginosum</name>
    <dbReference type="NCBI Taxonomy" id="110542"/>
    <lineage>
        <taxon>Eukaryota</taxon>
        <taxon>Fungi</taxon>
        <taxon>Dikarya</taxon>
        <taxon>Ascomycota</taxon>
        <taxon>Pezizomycotina</taxon>
        <taxon>Sordariomycetes</taxon>
        <taxon>Xylariomycetidae</taxon>
        <taxon>Xylariales</taxon>
        <taxon>Hypoxylaceae</taxon>
        <taxon>Hypoxylon</taxon>
    </lineage>
</organism>